<feature type="compositionally biased region" description="Basic and acidic residues" evidence="1">
    <location>
        <begin position="23"/>
        <end position="37"/>
    </location>
</feature>
<feature type="compositionally biased region" description="Basic and acidic residues" evidence="1">
    <location>
        <begin position="46"/>
        <end position="67"/>
    </location>
</feature>
<evidence type="ECO:0000256" key="1">
    <source>
        <dbReference type="SAM" id="MobiDB-lite"/>
    </source>
</evidence>
<accession>A0AAE9CW89</accession>
<name>A0AAE9CW89_CAEBR</name>
<reference evidence="2 3" key="1">
    <citation type="submission" date="2022-05" db="EMBL/GenBank/DDBJ databases">
        <title>Chromosome-level reference genomes for two strains of Caenorhabditis briggsae: an improved platform for comparative genomics.</title>
        <authorList>
            <person name="Stevens L."/>
            <person name="Andersen E.C."/>
        </authorList>
    </citation>
    <scope>NUCLEOTIDE SEQUENCE [LARGE SCALE GENOMIC DNA]</scope>
    <source>
        <strain evidence="2">QX1410_ONT</strain>
        <tissue evidence="2">Whole-organism</tissue>
    </source>
</reference>
<proteinExistence type="predicted"/>
<dbReference type="AlphaFoldDB" id="A0AAE9CW89"/>
<sequence length="67" mass="7972">MRKYGNENCRKTRHTWDAVSNGDWHRTSGDVHDERGPWSETCYSEETQRKGECVNQRNGEKEKDEQE</sequence>
<evidence type="ECO:0000313" key="2">
    <source>
        <dbReference type="EMBL" id="ULT83676.1"/>
    </source>
</evidence>
<feature type="region of interest" description="Disordered" evidence="1">
    <location>
        <begin position="18"/>
        <end position="67"/>
    </location>
</feature>
<evidence type="ECO:0000313" key="3">
    <source>
        <dbReference type="Proteomes" id="UP000827892"/>
    </source>
</evidence>
<dbReference type="Proteomes" id="UP000827892">
    <property type="component" value="Chromosome X"/>
</dbReference>
<protein>
    <submittedName>
        <fullName evidence="2">Uncharacterized protein</fullName>
    </submittedName>
</protein>
<gene>
    <name evidence="2" type="ORF">L3Y34_012730</name>
</gene>
<organism evidence="2 3">
    <name type="scientific">Caenorhabditis briggsae</name>
    <dbReference type="NCBI Taxonomy" id="6238"/>
    <lineage>
        <taxon>Eukaryota</taxon>
        <taxon>Metazoa</taxon>
        <taxon>Ecdysozoa</taxon>
        <taxon>Nematoda</taxon>
        <taxon>Chromadorea</taxon>
        <taxon>Rhabditida</taxon>
        <taxon>Rhabditina</taxon>
        <taxon>Rhabditomorpha</taxon>
        <taxon>Rhabditoidea</taxon>
        <taxon>Rhabditidae</taxon>
        <taxon>Peloderinae</taxon>
        <taxon>Caenorhabditis</taxon>
    </lineage>
</organism>
<dbReference type="EMBL" id="CP090896">
    <property type="protein sequence ID" value="ULT83676.1"/>
    <property type="molecule type" value="Genomic_DNA"/>
</dbReference>